<keyword evidence="2" id="KW-1185">Reference proteome</keyword>
<dbReference type="RefSeq" id="WP_224194223.1">
    <property type="nucleotide sequence ID" value="NZ_JAIRAU010000031.1"/>
</dbReference>
<proteinExistence type="predicted"/>
<organism evidence="1 2">
    <name type="scientific">Nannocystis pusilla</name>
    <dbReference type="NCBI Taxonomy" id="889268"/>
    <lineage>
        <taxon>Bacteria</taxon>
        <taxon>Pseudomonadati</taxon>
        <taxon>Myxococcota</taxon>
        <taxon>Polyangia</taxon>
        <taxon>Nannocystales</taxon>
        <taxon>Nannocystaceae</taxon>
        <taxon>Nannocystis</taxon>
    </lineage>
</organism>
<reference evidence="1" key="1">
    <citation type="submission" date="2021-08" db="EMBL/GenBank/DDBJ databases">
        <authorList>
            <person name="Stevens D.C."/>
        </authorList>
    </citation>
    <scope>NUCLEOTIDE SEQUENCE</scope>
    <source>
        <strain evidence="1">DSM 53165</strain>
    </source>
</reference>
<accession>A0ABS7TW26</accession>
<evidence type="ECO:0000313" key="1">
    <source>
        <dbReference type="EMBL" id="MBZ5712467.1"/>
    </source>
</evidence>
<comment type="caution">
    <text evidence="1">The sequence shown here is derived from an EMBL/GenBank/DDBJ whole genome shotgun (WGS) entry which is preliminary data.</text>
</comment>
<protein>
    <submittedName>
        <fullName evidence="1">Uncharacterized protein</fullName>
    </submittedName>
</protein>
<dbReference type="EMBL" id="JAIRAU010000031">
    <property type="protein sequence ID" value="MBZ5712467.1"/>
    <property type="molecule type" value="Genomic_DNA"/>
</dbReference>
<name>A0ABS7TW26_9BACT</name>
<sequence length="68" mass="7200">MLTDRGGLDPAKLAEIAAVVGPQRTLAAVARWCGARGGALPEVITQDEYTHDVVVHCEGALHLVYDTT</sequence>
<dbReference type="Proteomes" id="UP001139031">
    <property type="component" value="Unassembled WGS sequence"/>
</dbReference>
<gene>
    <name evidence="1" type="ORF">K7C98_24765</name>
</gene>
<evidence type="ECO:0000313" key="2">
    <source>
        <dbReference type="Proteomes" id="UP001139031"/>
    </source>
</evidence>